<gene>
    <name evidence="2" type="ORF">H3H37_20110</name>
</gene>
<name>A0A7W2IDA0_9BURK</name>
<feature type="transmembrane region" description="Helical" evidence="1">
    <location>
        <begin position="31"/>
        <end position="50"/>
    </location>
</feature>
<keyword evidence="1" id="KW-1133">Transmembrane helix</keyword>
<keyword evidence="1" id="KW-0472">Membrane</keyword>
<feature type="transmembrane region" description="Helical" evidence="1">
    <location>
        <begin position="123"/>
        <end position="141"/>
    </location>
</feature>
<proteinExistence type="predicted"/>
<protein>
    <recommendedName>
        <fullName evidence="4">Transporter</fullName>
    </recommendedName>
</protein>
<evidence type="ECO:0000313" key="2">
    <source>
        <dbReference type="EMBL" id="MBA5639371.1"/>
    </source>
</evidence>
<feature type="transmembrane region" description="Helical" evidence="1">
    <location>
        <begin position="181"/>
        <end position="202"/>
    </location>
</feature>
<comment type="caution">
    <text evidence="2">The sequence shown here is derived from an EMBL/GenBank/DDBJ whole genome shotgun (WGS) entry which is preliminary data.</text>
</comment>
<reference evidence="2 3" key="1">
    <citation type="submission" date="2020-07" db="EMBL/GenBank/DDBJ databases">
        <title>Novel species isolated from subtropical streams in China.</title>
        <authorList>
            <person name="Lu H."/>
        </authorList>
    </citation>
    <scope>NUCLEOTIDE SEQUENCE [LARGE SCALE GENOMIC DNA]</scope>
    <source>
        <strain evidence="2 3">LX20W</strain>
    </source>
</reference>
<sequence>MELKYYLYCFADLVLIATSFIYGIKFLKKRNFLLGGELLVVTFSATNLLVNALTEIPMYMNVSLFCDAFSRSYGIPIIGIAGLMAVSHRFKPSAFVDVLLFALGLVVTVVVWAGDFMKEPKPYFYLALWSAFSMYLVYFAVRLVRAGEKFQALSVILAMVFAQTIASIYDFYHIPGDDDHVVFYIFALLAWSLLGAAMYHAYCALERTQSRPQTLS</sequence>
<evidence type="ECO:0008006" key="4">
    <source>
        <dbReference type="Google" id="ProtNLM"/>
    </source>
</evidence>
<feature type="transmembrane region" description="Helical" evidence="1">
    <location>
        <begin position="6"/>
        <end position="24"/>
    </location>
</feature>
<dbReference type="AlphaFoldDB" id="A0A7W2IDA0"/>
<dbReference type="EMBL" id="JACEZT010000015">
    <property type="protein sequence ID" value="MBA5639371.1"/>
    <property type="molecule type" value="Genomic_DNA"/>
</dbReference>
<evidence type="ECO:0000256" key="1">
    <source>
        <dbReference type="SAM" id="Phobius"/>
    </source>
</evidence>
<keyword evidence="1" id="KW-0812">Transmembrane</keyword>
<feature type="transmembrane region" description="Helical" evidence="1">
    <location>
        <begin position="98"/>
        <end position="117"/>
    </location>
</feature>
<feature type="transmembrane region" description="Helical" evidence="1">
    <location>
        <begin position="150"/>
        <end position="169"/>
    </location>
</feature>
<dbReference type="RefSeq" id="WP_182165835.1">
    <property type="nucleotide sequence ID" value="NZ_JACEZT010000015.1"/>
</dbReference>
<dbReference type="Proteomes" id="UP000534388">
    <property type="component" value="Unassembled WGS sequence"/>
</dbReference>
<accession>A0A7W2IDA0</accession>
<keyword evidence="3" id="KW-1185">Reference proteome</keyword>
<evidence type="ECO:0000313" key="3">
    <source>
        <dbReference type="Proteomes" id="UP000534388"/>
    </source>
</evidence>
<feature type="transmembrane region" description="Helical" evidence="1">
    <location>
        <begin position="62"/>
        <end position="86"/>
    </location>
</feature>
<organism evidence="2 3">
    <name type="scientific">Rugamonas brunnea</name>
    <dbReference type="NCBI Taxonomy" id="2758569"/>
    <lineage>
        <taxon>Bacteria</taxon>
        <taxon>Pseudomonadati</taxon>
        <taxon>Pseudomonadota</taxon>
        <taxon>Betaproteobacteria</taxon>
        <taxon>Burkholderiales</taxon>
        <taxon>Oxalobacteraceae</taxon>
        <taxon>Telluria group</taxon>
        <taxon>Rugamonas</taxon>
    </lineage>
</organism>